<dbReference type="CDD" id="cd06503">
    <property type="entry name" value="ATP-synt_Fo_b"/>
    <property type="match status" value="1"/>
</dbReference>
<evidence type="ECO:0000256" key="11">
    <source>
        <dbReference type="ARBA" id="ARBA00037847"/>
    </source>
</evidence>
<comment type="function">
    <text evidence="12">Component of the F(0) channel, it forms part of the peripheral stalk, linking F(1) to F(0).</text>
</comment>
<evidence type="ECO:0000256" key="7">
    <source>
        <dbReference type="ARBA" id="ARBA00023065"/>
    </source>
</evidence>
<dbReference type="InterPro" id="IPR028987">
    <property type="entry name" value="ATP_synth_B-like_membr_sf"/>
</dbReference>
<evidence type="ECO:0000256" key="10">
    <source>
        <dbReference type="ARBA" id="ARBA00025198"/>
    </source>
</evidence>
<dbReference type="SUPFAM" id="SSF81573">
    <property type="entry name" value="F1F0 ATP synthase subunit B, membrane domain"/>
    <property type="match status" value="1"/>
</dbReference>
<evidence type="ECO:0000256" key="1">
    <source>
        <dbReference type="ARBA" id="ARBA00005513"/>
    </source>
</evidence>
<dbReference type="HAMAP" id="MF_01398">
    <property type="entry name" value="ATP_synth_b_bprime"/>
    <property type="match status" value="1"/>
</dbReference>
<proteinExistence type="inferred from homology"/>
<keyword evidence="6 12" id="KW-1133">Transmembrane helix</keyword>
<comment type="subcellular location">
    <subcellularLocation>
        <location evidence="12">Cell membrane</location>
        <topology evidence="12">Single-pass membrane protein</topology>
    </subcellularLocation>
    <subcellularLocation>
        <location evidence="11">Endomembrane system</location>
        <topology evidence="11">Single-pass membrane protein</topology>
    </subcellularLocation>
</comment>
<keyword evidence="3 12" id="KW-0138">CF(0)</keyword>
<evidence type="ECO:0000256" key="6">
    <source>
        <dbReference type="ARBA" id="ARBA00022989"/>
    </source>
</evidence>
<comment type="subunit">
    <text evidence="12">F-type ATPases have 2 components, F(1) - the catalytic core - and F(0) - the membrane proton channel. F(1) has five subunits: alpha(3), beta(3), gamma(1), delta(1), epsilon(1). F(0) has three main subunits: a(1), b(2) and c(10-14). The alpha and beta chains form an alternating ring which encloses part of the gamma chain. F(1) is attached to F(0) by a central stalk formed by the gamma and epsilon chains, while a peripheral stalk is formed by the delta and b chains.</text>
</comment>
<dbReference type="Proteomes" id="UP000758652">
    <property type="component" value="Unassembled WGS sequence"/>
</dbReference>
<dbReference type="Gene3D" id="6.10.250.1580">
    <property type="match status" value="1"/>
</dbReference>
<keyword evidence="7 12" id="KW-0406">Ion transport</keyword>
<keyword evidence="8 12" id="KW-0472">Membrane</keyword>
<dbReference type="InterPro" id="IPR005864">
    <property type="entry name" value="ATP_synth_F0_bsu_bac"/>
</dbReference>
<dbReference type="PANTHER" id="PTHR33445:SF2">
    <property type="entry name" value="ATP SYNTHASE SUBUNIT B', CHLOROPLASTIC"/>
    <property type="match status" value="1"/>
</dbReference>
<keyword evidence="15" id="KW-1185">Reference proteome</keyword>
<evidence type="ECO:0000256" key="8">
    <source>
        <dbReference type="ARBA" id="ARBA00023136"/>
    </source>
</evidence>
<evidence type="ECO:0000313" key="14">
    <source>
        <dbReference type="EMBL" id="MBE5063630.1"/>
    </source>
</evidence>
<keyword evidence="4 12" id="KW-0812">Transmembrane</keyword>
<dbReference type="InterPro" id="IPR002146">
    <property type="entry name" value="ATP_synth_b/b'su_bac/chlpt"/>
</dbReference>
<organism evidence="14 15">
    <name type="scientific">Claveliimonas monacensis</name>
    <dbReference type="NCBI Taxonomy" id="2779351"/>
    <lineage>
        <taxon>Bacteria</taxon>
        <taxon>Bacillati</taxon>
        <taxon>Bacillota</taxon>
        <taxon>Clostridia</taxon>
        <taxon>Lachnospirales</taxon>
        <taxon>Lachnospiraceae</taxon>
        <taxon>Claveliimonas</taxon>
    </lineage>
</organism>
<evidence type="ECO:0000256" key="12">
    <source>
        <dbReference type="HAMAP-Rule" id="MF_01398"/>
    </source>
</evidence>
<dbReference type="PANTHER" id="PTHR33445">
    <property type="entry name" value="ATP SYNTHASE SUBUNIT B', CHLOROPLASTIC"/>
    <property type="match status" value="1"/>
</dbReference>
<dbReference type="Pfam" id="PF00430">
    <property type="entry name" value="ATP-synt_B"/>
    <property type="match status" value="1"/>
</dbReference>
<evidence type="ECO:0000256" key="5">
    <source>
        <dbReference type="ARBA" id="ARBA00022781"/>
    </source>
</evidence>
<keyword evidence="5 12" id="KW-0375">Hydrogen ion transport</keyword>
<dbReference type="NCBIfam" id="TIGR01144">
    <property type="entry name" value="ATP_synt_b"/>
    <property type="match status" value="1"/>
</dbReference>
<evidence type="ECO:0000256" key="13">
    <source>
        <dbReference type="RuleBase" id="RU003848"/>
    </source>
</evidence>
<gene>
    <name evidence="12 14" type="primary">atpF</name>
    <name evidence="14" type="ORF">INF30_10185</name>
</gene>
<dbReference type="RefSeq" id="WP_076779693.1">
    <property type="nucleotide sequence ID" value="NZ_JADCKL010000008.1"/>
</dbReference>
<evidence type="ECO:0000256" key="4">
    <source>
        <dbReference type="ARBA" id="ARBA00022692"/>
    </source>
</evidence>
<name>A0ABR9RM69_9FIRM</name>
<comment type="similarity">
    <text evidence="1 12 13">Belongs to the ATPase B chain family.</text>
</comment>
<protein>
    <recommendedName>
        <fullName evidence="12">ATP synthase subunit b</fullName>
    </recommendedName>
    <alternativeName>
        <fullName evidence="12">ATP synthase F(0) sector subunit b</fullName>
    </alternativeName>
    <alternativeName>
        <fullName evidence="12">ATPase subunit I</fullName>
    </alternativeName>
    <alternativeName>
        <fullName evidence="12">F-type ATPase subunit b</fullName>
        <shortName evidence="12">F-ATPase subunit b</shortName>
    </alternativeName>
</protein>
<evidence type="ECO:0000256" key="9">
    <source>
        <dbReference type="ARBA" id="ARBA00023310"/>
    </source>
</evidence>
<keyword evidence="12" id="KW-1003">Cell membrane</keyword>
<reference evidence="14 15" key="1">
    <citation type="submission" date="2020-10" db="EMBL/GenBank/DDBJ databases">
        <title>ChiBAC.</title>
        <authorList>
            <person name="Zenner C."/>
            <person name="Hitch T.C.A."/>
            <person name="Clavel T."/>
        </authorList>
    </citation>
    <scope>NUCLEOTIDE SEQUENCE [LARGE SCALE GENOMIC DNA]</scope>
    <source>
        <strain evidence="14 15">DSM 108991</strain>
    </source>
</reference>
<dbReference type="InterPro" id="IPR050059">
    <property type="entry name" value="ATP_synthase_B_chain"/>
</dbReference>
<comment type="caution">
    <text evidence="14">The sequence shown here is derived from an EMBL/GenBank/DDBJ whole genome shotgun (WGS) entry which is preliminary data.</text>
</comment>
<evidence type="ECO:0000256" key="2">
    <source>
        <dbReference type="ARBA" id="ARBA00022448"/>
    </source>
</evidence>
<dbReference type="EMBL" id="JADCKL010000008">
    <property type="protein sequence ID" value="MBE5063630.1"/>
    <property type="molecule type" value="Genomic_DNA"/>
</dbReference>
<accession>A0ABR9RM69</accession>
<evidence type="ECO:0000313" key="15">
    <source>
        <dbReference type="Proteomes" id="UP000758652"/>
    </source>
</evidence>
<comment type="function">
    <text evidence="10 12">F(1)F(0) ATP synthase produces ATP from ADP in the presence of a proton or sodium gradient. F-type ATPases consist of two structural domains, F(1) containing the extramembraneous catalytic core and F(0) containing the membrane proton channel, linked together by a central stalk and a peripheral stalk. During catalysis, ATP synthesis in the catalytic domain of F(1) is coupled via a rotary mechanism of the central stalk subunits to proton translocation.</text>
</comment>
<keyword evidence="2 12" id="KW-0813">Transport</keyword>
<sequence>MLSLDFNFVLEMINLVILYLLLRKFLIGPVMNIMEKRRAMIADGIQNANDQQAKAMELKSQYEDALSGAKDESRRMIEQARADAKKEYDRILKDADAEAGKIMQTARETIDLEREQTLRQMKTEVAGLAVDAARKIVMDSCGEKDSQAVYDQFLREAGDSHEDSKGK</sequence>
<keyword evidence="9 12" id="KW-0066">ATP synthesis</keyword>
<evidence type="ECO:0000256" key="3">
    <source>
        <dbReference type="ARBA" id="ARBA00022547"/>
    </source>
</evidence>